<dbReference type="GO" id="GO:0071555">
    <property type="term" value="P:cell wall organization"/>
    <property type="evidence" value="ECO:0007669"/>
    <property type="project" value="UniProtKB-KW"/>
</dbReference>
<dbReference type="AlphaFoldDB" id="A0A5D4TF82"/>
<keyword evidence="3" id="KW-0735">Signal-anchor</keyword>
<protein>
    <submittedName>
        <fullName evidence="7">LytR family transcriptional regulator</fullName>
    </submittedName>
</protein>
<reference evidence="7 8" key="1">
    <citation type="submission" date="2019-08" db="EMBL/GenBank/DDBJ databases">
        <title>Bacillus genomes from the desert of Cuatro Cienegas, Coahuila.</title>
        <authorList>
            <person name="Olmedo-Alvarez G."/>
        </authorList>
    </citation>
    <scope>NUCLEOTIDE SEQUENCE [LARGE SCALE GENOMIC DNA]</scope>
    <source>
        <strain evidence="7 8">CH451a_14T</strain>
    </source>
</reference>
<evidence type="ECO:0000256" key="1">
    <source>
        <dbReference type="ARBA" id="ARBA00006068"/>
    </source>
</evidence>
<keyword evidence="4 5" id="KW-1133">Transmembrane helix</keyword>
<gene>
    <name evidence="7" type="ORF">FZC80_19110</name>
</gene>
<comment type="caution">
    <text evidence="7">The sequence shown here is derived from an EMBL/GenBank/DDBJ whole genome shotgun (WGS) entry which is preliminary data.</text>
</comment>
<accession>A0A5D4TF82</accession>
<keyword evidence="5" id="KW-0472">Membrane</keyword>
<dbReference type="EMBL" id="VTEW01000021">
    <property type="protein sequence ID" value="TYS73965.1"/>
    <property type="molecule type" value="Genomic_DNA"/>
</dbReference>
<dbReference type="Proteomes" id="UP000325054">
    <property type="component" value="Unassembled WGS sequence"/>
</dbReference>
<sequence>MERYEKKTKKRRRLRIKRIITVIGLLLTVLVAFGGYIVYNAYDAANQSFTELERGDKSKLREEAVEVSKDPFSVLIMGVEDYSTGGENGRTDSLMVATFNPDTQNVKLLSIPRDSLVEIPGKTERDKINHAYAFGGKEATIESVEGLLNIPIDYYVTVGFSGFKDIIDEIGGVTVDVPFNFYEKSDVDNRRLHFTEGEMTLDGEEALAYARMRKQDPRGDFGRNDRQKQIITAVVDKMLSPSSLTKLDDIAQHIGENVQTNMRVSHALAIQKKYPNFNAEKIEKVSLNGTDQYYGGIYYFEPDPVQLEELQTELQRHMDHESQL</sequence>
<dbReference type="InterPro" id="IPR050922">
    <property type="entry name" value="LytR/CpsA/Psr_CW_biosynth"/>
</dbReference>
<dbReference type="Pfam" id="PF03816">
    <property type="entry name" value="LytR_cpsA_psr"/>
    <property type="match status" value="1"/>
</dbReference>
<evidence type="ECO:0000259" key="6">
    <source>
        <dbReference type="Pfam" id="PF03816"/>
    </source>
</evidence>
<dbReference type="PANTHER" id="PTHR33392">
    <property type="entry name" value="POLYISOPRENYL-TEICHOIC ACID--PEPTIDOGLYCAN TEICHOIC ACID TRANSFERASE TAGU"/>
    <property type="match status" value="1"/>
</dbReference>
<proteinExistence type="inferred from homology"/>
<name>A0A5D4TF82_9BACI</name>
<evidence type="ECO:0000256" key="4">
    <source>
        <dbReference type="ARBA" id="ARBA00022989"/>
    </source>
</evidence>
<dbReference type="Gene3D" id="3.40.630.190">
    <property type="entry name" value="LCP protein"/>
    <property type="match status" value="1"/>
</dbReference>
<evidence type="ECO:0000256" key="3">
    <source>
        <dbReference type="ARBA" id="ARBA00022968"/>
    </source>
</evidence>
<dbReference type="PANTHER" id="PTHR33392:SF10">
    <property type="entry name" value="POLYISOPRENYL-TEICHOIC ACID--PEPTIDOGLYCAN TEICHOIC ACID TRANSFERASE TAGV"/>
    <property type="match status" value="1"/>
</dbReference>
<dbReference type="OrthoDB" id="27330at2"/>
<organism evidence="7 8">
    <name type="scientific">Rossellomorea aquimaris</name>
    <dbReference type="NCBI Taxonomy" id="189382"/>
    <lineage>
        <taxon>Bacteria</taxon>
        <taxon>Bacillati</taxon>
        <taxon>Bacillota</taxon>
        <taxon>Bacilli</taxon>
        <taxon>Bacillales</taxon>
        <taxon>Bacillaceae</taxon>
        <taxon>Rossellomorea</taxon>
    </lineage>
</organism>
<dbReference type="NCBIfam" id="TIGR00350">
    <property type="entry name" value="lytR_cpsA_psr"/>
    <property type="match status" value="1"/>
</dbReference>
<dbReference type="RefSeq" id="WP_148992847.1">
    <property type="nucleotide sequence ID" value="NZ_VTEW01000021.1"/>
</dbReference>
<dbReference type="InterPro" id="IPR004474">
    <property type="entry name" value="LytR_CpsA_psr"/>
</dbReference>
<feature type="transmembrane region" description="Helical" evidence="5">
    <location>
        <begin position="20"/>
        <end position="39"/>
    </location>
</feature>
<evidence type="ECO:0000256" key="2">
    <source>
        <dbReference type="ARBA" id="ARBA00022692"/>
    </source>
</evidence>
<evidence type="ECO:0000313" key="8">
    <source>
        <dbReference type="Proteomes" id="UP000325054"/>
    </source>
</evidence>
<evidence type="ECO:0000313" key="7">
    <source>
        <dbReference type="EMBL" id="TYS73965.1"/>
    </source>
</evidence>
<comment type="similarity">
    <text evidence="1">Belongs to the LytR/CpsA/Psr (LCP) family.</text>
</comment>
<evidence type="ECO:0000256" key="5">
    <source>
        <dbReference type="SAM" id="Phobius"/>
    </source>
</evidence>
<feature type="domain" description="Cell envelope-related transcriptional attenuator" evidence="6">
    <location>
        <begin position="90"/>
        <end position="239"/>
    </location>
</feature>
<keyword evidence="2 5" id="KW-0812">Transmembrane</keyword>